<sequence>MDPAGYSTDYEANLASQPISVRFCQIRNGPGPQGAFDWCGGDVHWSCSCQASGSVLCTRCYDQMRIHRGATQMARQAWLLDQIQQARAQRQRRRAFETRRFAAATGDYFETAATARGTVLEQLDPSLSGA</sequence>
<proteinExistence type="predicted"/>
<dbReference type="Proteomes" id="UP001189429">
    <property type="component" value="Unassembled WGS sequence"/>
</dbReference>
<comment type="caution">
    <text evidence="1">The sequence shown here is derived from an EMBL/GenBank/DDBJ whole genome shotgun (WGS) entry which is preliminary data.</text>
</comment>
<evidence type="ECO:0000313" key="2">
    <source>
        <dbReference type="Proteomes" id="UP001189429"/>
    </source>
</evidence>
<evidence type="ECO:0000313" key="1">
    <source>
        <dbReference type="EMBL" id="CAK0817191.1"/>
    </source>
</evidence>
<protein>
    <submittedName>
        <fullName evidence="1">Uncharacterized protein</fullName>
    </submittedName>
</protein>
<dbReference type="EMBL" id="CAUYUJ010006380">
    <property type="protein sequence ID" value="CAK0817191.1"/>
    <property type="molecule type" value="Genomic_DNA"/>
</dbReference>
<reference evidence="1" key="1">
    <citation type="submission" date="2023-10" db="EMBL/GenBank/DDBJ databases">
        <authorList>
            <person name="Chen Y."/>
            <person name="Shah S."/>
            <person name="Dougan E. K."/>
            <person name="Thang M."/>
            <person name="Chan C."/>
        </authorList>
    </citation>
    <scope>NUCLEOTIDE SEQUENCE [LARGE SCALE GENOMIC DNA]</scope>
</reference>
<name>A0ABN9RDW3_9DINO</name>
<accession>A0ABN9RDW3</accession>
<keyword evidence="2" id="KW-1185">Reference proteome</keyword>
<organism evidence="1 2">
    <name type="scientific">Prorocentrum cordatum</name>
    <dbReference type="NCBI Taxonomy" id="2364126"/>
    <lineage>
        <taxon>Eukaryota</taxon>
        <taxon>Sar</taxon>
        <taxon>Alveolata</taxon>
        <taxon>Dinophyceae</taxon>
        <taxon>Prorocentrales</taxon>
        <taxon>Prorocentraceae</taxon>
        <taxon>Prorocentrum</taxon>
    </lineage>
</organism>
<gene>
    <name evidence="1" type="ORF">PCOR1329_LOCUS19861</name>
</gene>